<dbReference type="FunFam" id="3.40.50.300:FF:000296">
    <property type="entry name" value="ATP-dependent DNA helicase RecQ"/>
    <property type="match status" value="1"/>
</dbReference>
<evidence type="ECO:0000256" key="5">
    <source>
        <dbReference type="ARBA" id="ARBA00022741"/>
    </source>
</evidence>
<keyword evidence="9" id="KW-0862">Zinc</keyword>
<sequence>MEQINEAIALLKQYYGYPKFRKGQEQIVTSLLNGYDVIGIMPTGGGKSICYQIPALMLPGVTLVVSPLISLMKDQVDALNQLGIPAAYINSTLDWQEVEQRIRDAMQGKLKLLYVAPERLELGGFRQRMAALNIPLVAVDEAHCVSQWGHDFRPSYANIAPFIDELPQRPLVAAFTATATEEVTEDIARLLRLQTAEAHVTGFGRENLALSVLRGENKRDFVLRYARAHTGRPGIIYAATRREVDELHAHLGKSGIAVGKYHAGLPDSERARSQEAFLYDDIRVMIATNAFGMGIDKSNVRYVIHYNMPKNMESYYQEAGRAGRDGEPSECILLFSAQDIVTQKFLIEQGTQSEDRKLLDYRKLQLMVDYCYTPQCLHSYILQYFGDTIEAKACGECSSCKDERETVDITVEAQKIFSCVRRMGERFGVTLVAGVLKGSRAQRIMQNRFDKLPTHGALNTMTEKAIADLINVLIAEGYLGLTEGQYPTVKLEWPAVDVLKGSASVFQKVSRPERHAAAAANSTLFEQLRLLRREIAEREKVPPYLIFNDATLREMSERCPITSFDMLSVKGVGEAKYRKYGEPFLELLRQYAGDDVGLTHEIDDIEDVPF</sequence>
<dbReference type="SUPFAM" id="SSF46785">
    <property type="entry name" value="Winged helix' DNA-binding domain"/>
    <property type="match status" value="1"/>
</dbReference>
<evidence type="ECO:0000256" key="9">
    <source>
        <dbReference type="ARBA" id="ARBA00022833"/>
    </source>
</evidence>
<dbReference type="GO" id="GO:0043590">
    <property type="term" value="C:bacterial nucleoid"/>
    <property type="evidence" value="ECO:0007669"/>
    <property type="project" value="TreeGrafter"/>
</dbReference>
<dbReference type="GO" id="GO:0005737">
    <property type="term" value="C:cytoplasm"/>
    <property type="evidence" value="ECO:0007669"/>
    <property type="project" value="TreeGrafter"/>
</dbReference>
<dbReference type="Gene3D" id="3.40.50.300">
    <property type="entry name" value="P-loop containing nucleotide triphosphate hydrolases"/>
    <property type="match status" value="2"/>
</dbReference>
<dbReference type="GO" id="GO:0006281">
    <property type="term" value="P:DNA repair"/>
    <property type="evidence" value="ECO:0007669"/>
    <property type="project" value="UniProtKB-KW"/>
</dbReference>
<dbReference type="CDD" id="cd18794">
    <property type="entry name" value="SF2_C_RecQ"/>
    <property type="match status" value="1"/>
</dbReference>
<dbReference type="PANTHER" id="PTHR13710:SF105">
    <property type="entry name" value="ATP-DEPENDENT DNA HELICASE Q1"/>
    <property type="match status" value="1"/>
</dbReference>
<evidence type="ECO:0000256" key="11">
    <source>
        <dbReference type="ARBA" id="ARBA00023125"/>
    </source>
</evidence>
<dbReference type="InterPro" id="IPR006293">
    <property type="entry name" value="DNA_helicase_ATP-dep_RecQ_bac"/>
</dbReference>
<evidence type="ECO:0000256" key="10">
    <source>
        <dbReference type="ARBA" id="ARBA00022840"/>
    </source>
</evidence>
<name>A0A4R4EHS4_9BACL</name>
<dbReference type="GO" id="GO:0030894">
    <property type="term" value="C:replisome"/>
    <property type="evidence" value="ECO:0007669"/>
    <property type="project" value="TreeGrafter"/>
</dbReference>
<organism evidence="20 21">
    <name type="scientific">Paenibacillus albiflavus</name>
    <dbReference type="NCBI Taxonomy" id="2545760"/>
    <lineage>
        <taxon>Bacteria</taxon>
        <taxon>Bacillati</taxon>
        <taxon>Bacillota</taxon>
        <taxon>Bacilli</taxon>
        <taxon>Bacillales</taxon>
        <taxon>Paenibacillaceae</taxon>
        <taxon>Paenibacillus</taxon>
    </lineage>
</organism>
<comment type="cofactor">
    <cofactor evidence="2">
        <name>Zn(2+)</name>
        <dbReference type="ChEBI" id="CHEBI:29105"/>
    </cofactor>
</comment>
<dbReference type="GO" id="GO:0009432">
    <property type="term" value="P:SOS response"/>
    <property type="evidence" value="ECO:0007669"/>
    <property type="project" value="UniProtKB-UniRule"/>
</dbReference>
<dbReference type="SUPFAM" id="SSF52540">
    <property type="entry name" value="P-loop containing nucleoside triphosphate hydrolases"/>
    <property type="match status" value="1"/>
</dbReference>
<dbReference type="Pfam" id="PF16124">
    <property type="entry name" value="RecQ_Zn_bind"/>
    <property type="match status" value="1"/>
</dbReference>
<comment type="similarity">
    <text evidence="3">Belongs to the helicase family. RecQ subfamily.</text>
</comment>
<dbReference type="Pfam" id="PF00270">
    <property type="entry name" value="DEAD"/>
    <property type="match status" value="1"/>
</dbReference>
<dbReference type="NCBIfam" id="TIGR01389">
    <property type="entry name" value="recQ"/>
    <property type="match status" value="1"/>
</dbReference>
<evidence type="ECO:0000256" key="12">
    <source>
        <dbReference type="ARBA" id="ARBA00023172"/>
    </source>
</evidence>
<keyword evidence="4" id="KW-0479">Metal-binding</keyword>
<dbReference type="SMART" id="SM00956">
    <property type="entry name" value="RQC"/>
    <property type="match status" value="1"/>
</dbReference>
<keyword evidence="5" id="KW-0547">Nucleotide-binding</keyword>
<evidence type="ECO:0000256" key="8">
    <source>
        <dbReference type="ARBA" id="ARBA00022806"/>
    </source>
</evidence>
<evidence type="ECO:0000256" key="3">
    <source>
        <dbReference type="ARBA" id="ARBA00005446"/>
    </source>
</evidence>
<keyword evidence="11" id="KW-0238">DNA-binding</keyword>
<evidence type="ECO:0000313" key="20">
    <source>
        <dbReference type="EMBL" id="TCZ78903.1"/>
    </source>
</evidence>
<evidence type="ECO:0000259" key="17">
    <source>
        <dbReference type="PROSITE" id="PS50967"/>
    </source>
</evidence>
<dbReference type="RefSeq" id="WP_132417354.1">
    <property type="nucleotide sequence ID" value="NZ_SKFG01000004.1"/>
</dbReference>
<dbReference type="InterPro" id="IPR018982">
    <property type="entry name" value="RQC_domain"/>
</dbReference>
<evidence type="ECO:0000256" key="2">
    <source>
        <dbReference type="ARBA" id="ARBA00001947"/>
    </source>
</evidence>
<dbReference type="Pfam" id="PF09382">
    <property type="entry name" value="RQC"/>
    <property type="match status" value="1"/>
</dbReference>
<gene>
    <name evidence="20" type="primary">recQ</name>
    <name evidence="20" type="ORF">E0485_07505</name>
</gene>
<dbReference type="Gene3D" id="1.10.10.10">
    <property type="entry name" value="Winged helix-like DNA-binding domain superfamily/Winged helix DNA-binding domain"/>
    <property type="match status" value="1"/>
</dbReference>
<evidence type="ECO:0000256" key="15">
    <source>
        <dbReference type="ARBA" id="ARBA00034617"/>
    </source>
</evidence>
<dbReference type="Pfam" id="PF00271">
    <property type="entry name" value="Helicase_C"/>
    <property type="match status" value="1"/>
</dbReference>
<dbReference type="InterPro" id="IPR036388">
    <property type="entry name" value="WH-like_DNA-bd_sf"/>
</dbReference>
<dbReference type="EC" id="5.6.2.4" evidence="16"/>
<dbReference type="Gene3D" id="1.10.150.80">
    <property type="entry name" value="HRDC domain"/>
    <property type="match status" value="1"/>
</dbReference>
<dbReference type="GO" id="GO:0046872">
    <property type="term" value="F:metal ion binding"/>
    <property type="evidence" value="ECO:0007669"/>
    <property type="project" value="UniProtKB-KW"/>
</dbReference>
<dbReference type="InterPro" id="IPR011545">
    <property type="entry name" value="DEAD/DEAH_box_helicase_dom"/>
</dbReference>
<evidence type="ECO:0000256" key="7">
    <source>
        <dbReference type="ARBA" id="ARBA00022801"/>
    </source>
</evidence>
<dbReference type="CDD" id="cd17920">
    <property type="entry name" value="DEXHc_RecQ"/>
    <property type="match status" value="1"/>
</dbReference>
<dbReference type="PROSITE" id="PS51192">
    <property type="entry name" value="HELICASE_ATP_BIND_1"/>
    <property type="match status" value="1"/>
</dbReference>
<dbReference type="InterPro" id="IPR001650">
    <property type="entry name" value="Helicase_C-like"/>
</dbReference>
<dbReference type="InterPro" id="IPR002121">
    <property type="entry name" value="HRDC_dom"/>
</dbReference>
<dbReference type="Pfam" id="PF00570">
    <property type="entry name" value="HRDC"/>
    <property type="match status" value="1"/>
</dbReference>
<dbReference type="InterPro" id="IPR027417">
    <property type="entry name" value="P-loop_NTPase"/>
</dbReference>
<feature type="domain" description="HRDC" evidence="17">
    <location>
        <begin position="518"/>
        <end position="598"/>
    </location>
</feature>
<feature type="domain" description="Helicase C-terminal" evidence="19">
    <location>
        <begin position="217"/>
        <end position="365"/>
    </location>
</feature>
<comment type="caution">
    <text evidence="20">The sequence shown here is derived from an EMBL/GenBank/DDBJ whole genome shotgun (WGS) entry which is preliminary data.</text>
</comment>
<dbReference type="AlphaFoldDB" id="A0A4R4EHS4"/>
<dbReference type="InterPro" id="IPR032284">
    <property type="entry name" value="RecQ_Zn-bd"/>
</dbReference>
<evidence type="ECO:0000256" key="13">
    <source>
        <dbReference type="ARBA" id="ARBA00023204"/>
    </source>
</evidence>
<keyword evidence="10" id="KW-0067">ATP-binding</keyword>
<dbReference type="GO" id="GO:0043138">
    <property type="term" value="F:3'-5' DNA helicase activity"/>
    <property type="evidence" value="ECO:0007669"/>
    <property type="project" value="UniProtKB-EC"/>
</dbReference>
<dbReference type="PROSITE" id="PS51194">
    <property type="entry name" value="HELICASE_CTER"/>
    <property type="match status" value="1"/>
</dbReference>
<dbReference type="InterPro" id="IPR014001">
    <property type="entry name" value="Helicase_ATP-bd"/>
</dbReference>
<keyword evidence="7 20" id="KW-0378">Hydrolase</keyword>
<dbReference type="InterPro" id="IPR044876">
    <property type="entry name" value="HRDC_dom_sf"/>
</dbReference>
<evidence type="ECO:0000256" key="16">
    <source>
        <dbReference type="NCBIfam" id="TIGR01389"/>
    </source>
</evidence>
<keyword evidence="13" id="KW-0234">DNA repair</keyword>
<feature type="domain" description="Helicase ATP-binding" evidence="18">
    <location>
        <begin position="28"/>
        <end position="197"/>
    </location>
</feature>
<comment type="catalytic activity">
    <reaction evidence="15">
        <text>Couples ATP hydrolysis with the unwinding of duplex DNA by translocating in the 3'-5' direction.</text>
        <dbReference type="EC" id="5.6.2.4"/>
    </reaction>
</comment>
<keyword evidence="8 20" id="KW-0347">Helicase</keyword>
<dbReference type="Proteomes" id="UP000295418">
    <property type="component" value="Unassembled WGS sequence"/>
</dbReference>
<proteinExistence type="inferred from homology"/>
<evidence type="ECO:0000256" key="6">
    <source>
        <dbReference type="ARBA" id="ARBA00022763"/>
    </source>
</evidence>
<dbReference type="NCBIfam" id="TIGR00614">
    <property type="entry name" value="recQ_fam"/>
    <property type="match status" value="1"/>
</dbReference>
<dbReference type="GO" id="GO:0016787">
    <property type="term" value="F:hydrolase activity"/>
    <property type="evidence" value="ECO:0007669"/>
    <property type="project" value="UniProtKB-KW"/>
</dbReference>
<keyword evidence="21" id="KW-1185">Reference proteome</keyword>
<dbReference type="SMART" id="SM00490">
    <property type="entry name" value="HELICc"/>
    <property type="match status" value="1"/>
</dbReference>
<evidence type="ECO:0000256" key="4">
    <source>
        <dbReference type="ARBA" id="ARBA00022723"/>
    </source>
</evidence>
<protein>
    <recommendedName>
        <fullName evidence="16">DNA helicase RecQ</fullName>
        <ecNumber evidence="16">5.6.2.4</ecNumber>
    </recommendedName>
</protein>
<keyword evidence="14" id="KW-0413">Isomerase</keyword>
<dbReference type="InterPro" id="IPR004589">
    <property type="entry name" value="DNA_helicase_ATP-dep_RecQ"/>
</dbReference>
<dbReference type="FunFam" id="1.10.150.80:FF:000002">
    <property type="entry name" value="ATP-dependent DNA helicase RecQ"/>
    <property type="match status" value="1"/>
</dbReference>
<dbReference type="InterPro" id="IPR010997">
    <property type="entry name" value="HRDC-like_sf"/>
</dbReference>
<dbReference type="PROSITE" id="PS50967">
    <property type="entry name" value="HRDC"/>
    <property type="match status" value="1"/>
</dbReference>
<evidence type="ECO:0000256" key="14">
    <source>
        <dbReference type="ARBA" id="ARBA00023235"/>
    </source>
</evidence>
<reference evidence="20 21" key="1">
    <citation type="submission" date="2019-03" db="EMBL/GenBank/DDBJ databases">
        <authorList>
            <person name="Kim M.K.M."/>
        </authorList>
    </citation>
    <scope>NUCLEOTIDE SEQUENCE [LARGE SCALE GENOMIC DNA]</scope>
    <source>
        <strain evidence="20 21">18JY21-1</strain>
    </source>
</reference>
<dbReference type="GO" id="GO:0006310">
    <property type="term" value="P:DNA recombination"/>
    <property type="evidence" value="ECO:0007669"/>
    <property type="project" value="UniProtKB-UniRule"/>
</dbReference>
<evidence type="ECO:0000259" key="19">
    <source>
        <dbReference type="PROSITE" id="PS51194"/>
    </source>
</evidence>
<comment type="cofactor">
    <cofactor evidence="1">
        <name>Mg(2+)</name>
        <dbReference type="ChEBI" id="CHEBI:18420"/>
    </cofactor>
</comment>
<keyword evidence="6" id="KW-0227">DNA damage</keyword>
<keyword evidence="12" id="KW-0233">DNA recombination</keyword>
<dbReference type="GO" id="GO:0006260">
    <property type="term" value="P:DNA replication"/>
    <property type="evidence" value="ECO:0007669"/>
    <property type="project" value="InterPro"/>
</dbReference>
<dbReference type="InterPro" id="IPR036390">
    <property type="entry name" value="WH_DNA-bd_sf"/>
</dbReference>
<dbReference type="OrthoDB" id="9763310at2"/>
<dbReference type="GO" id="GO:0005524">
    <property type="term" value="F:ATP binding"/>
    <property type="evidence" value="ECO:0007669"/>
    <property type="project" value="UniProtKB-KW"/>
</dbReference>
<evidence type="ECO:0000259" key="18">
    <source>
        <dbReference type="PROSITE" id="PS51192"/>
    </source>
</evidence>
<dbReference type="SMART" id="SM00341">
    <property type="entry name" value="HRDC"/>
    <property type="match status" value="1"/>
</dbReference>
<dbReference type="GO" id="GO:0009378">
    <property type="term" value="F:four-way junction helicase activity"/>
    <property type="evidence" value="ECO:0007669"/>
    <property type="project" value="TreeGrafter"/>
</dbReference>
<dbReference type="PANTHER" id="PTHR13710">
    <property type="entry name" value="DNA HELICASE RECQ FAMILY MEMBER"/>
    <property type="match status" value="1"/>
</dbReference>
<evidence type="ECO:0000313" key="21">
    <source>
        <dbReference type="Proteomes" id="UP000295418"/>
    </source>
</evidence>
<evidence type="ECO:0000256" key="1">
    <source>
        <dbReference type="ARBA" id="ARBA00001946"/>
    </source>
</evidence>
<dbReference type="EMBL" id="SKFG01000004">
    <property type="protein sequence ID" value="TCZ78903.1"/>
    <property type="molecule type" value="Genomic_DNA"/>
</dbReference>
<dbReference type="GO" id="GO:0003677">
    <property type="term" value="F:DNA binding"/>
    <property type="evidence" value="ECO:0007669"/>
    <property type="project" value="UniProtKB-KW"/>
</dbReference>
<dbReference type="SUPFAM" id="SSF47819">
    <property type="entry name" value="HRDC-like"/>
    <property type="match status" value="1"/>
</dbReference>
<dbReference type="SMART" id="SM00487">
    <property type="entry name" value="DEXDc"/>
    <property type="match status" value="1"/>
</dbReference>
<accession>A0A4R4EHS4</accession>